<dbReference type="EMBL" id="MWDB01000007">
    <property type="protein sequence ID" value="OQB41996.1"/>
    <property type="molecule type" value="Genomic_DNA"/>
</dbReference>
<organism evidence="1">
    <name type="scientific">candidate division CPR1 bacterium ADurb.Bin160</name>
    <dbReference type="NCBI Taxonomy" id="1852826"/>
    <lineage>
        <taxon>Bacteria</taxon>
        <taxon>candidate division CPR1</taxon>
    </lineage>
</organism>
<name>A0A1V5ZPK5_9BACT</name>
<reference evidence="1" key="1">
    <citation type="submission" date="2017-02" db="EMBL/GenBank/DDBJ databases">
        <title>Delving into the versatile metabolic prowess of the omnipresent phylum Bacteroidetes.</title>
        <authorList>
            <person name="Nobu M.K."/>
            <person name="Mei R."/>
            <person name="Narihiro T."/>
            <person name="Kuroda K."/>
            <person name="Liu W.-T."/>
        </authorList>
    </citation>
    <scope>NUCLEOTIDE SEQUENCE</scope>
    <source>
        <strain evidence="1">ADurb.Bin160</strain>
    </source>
</reference>
<dbReference type="AlphaFoldDB" id="A0A1V5ZPK5"/>
<sequence length="419" mass="49473">MSDENKITTRYHYDFIHNVLGNFYKDSLEYFTKYLYPRFRYSVMGTYEKSVEMIFQKEKLSGREVDKPNLPALILNPMGDFQIADTGRQFFRFPNLSPGIASKLFQPIYLDEDVIIISSFSRIQGEIELIALASSFYEYCDLRLLFLQIFGGYDRVIYPVWFNSFIIIPKELYEYEYENDVTGKKYKLDWESAGVETKLVKTTNKNEYVYPCRIRPWYSLKSISEASTKYGGNDKLPDWRFTANIEFQVELPSYIILQTDYLVDNITFNIGYASTYSDFPLYKPPEIRYIQEAKIDFENIEDEKSINFNEVDLTELDPFKFSVECSGKKRLNVASRYFHFVTQEEYDDSTSDLEIIIDEAINLPEERMIVNSTFGSLDYGDHYTYEKISDFQSKITIKRKYVKLDVGQLFEIYTYSLEE</sequence>
<evidence type="ECO:0000313" key="1">
    <source>
        <dbReference type="EMBL" id="OQB41996.1"/>
    </source>
</evidence>
<accession>A0A1V5ZPK5</accession>
<gene>
    <name evidence="1" type="ORF">BWY04_00482</name>
</gene>
<comment type="caution">
    <text evidence="1">The sequence shown here is derived from an EMBL/GenBank/DDBJ whole genome shotgun (WGS) entry which is preliminary data.</text>
</comment>
<dbReference type="Proteomes" id="UP000485621">
    <property type="component" value="Unassembled WGS sequence"/>
</dbReference>
<proteinExistence type="predicted"/>
<protein>
    <submittedName>
        <fullName evidence="1">Uncharacterized protein</fullName>
    </submittedName>
</protein>